<evidence type="ECO:0000313" key="2">
    <source>
        <dbReference type="EMBL" id="CAH0056998.1"/>
    </source>
</evidence>
<sequence>MSSNGSKPAKPDPLGFMTKLSPWVSVYRPTITPPPSSTAPRLIVLFAWMSAGSSAVAKYVRAYQDAYPTAQILLLRSSLMHFLSPPTTITPNIQPALPVIRSVVATSPQQSRPQILLHVFSNGGSAMLSKLRDAYGANFPAHVTIFDSCPGIKNFTTDMNAVTSGMSPLVKVVAYPFFSLLIVLYSICFIGREDSFAYYFRVHNEVTSEARRAYIYSDTDQIVNFHAVVKHATAAEEKGFHVRLEKFHGTKHVMHVRDDEERYWKIIRETWEG</sequence>
<reference evidence="3" key="1">
    <citation type="submission" date="2019-06" db="EMBL/GenBank/DDBJ databases">
        <authorList>
            <person name="Broberg M."/>
        </authorList>
    </citation>
    <scope>NUCLEOTIDE SEQUENCE [LARGE SCALE GENOMIC DNA]</scope>
</reference>
<keyword evidence="1" id="KW-1133">Transmembrane helix</keyword>
<keyword evidence="1" id="KW-0472">Membrane</keyword>
<dbReference type="AlphaFoldDB" id="A0A9N9ZKL1"/>
<accession>A0A9N9ZKL1</accession>
<dbReference type="PANTHER" id="PTHR12265:SF40">
    <property type="entry name" value="DUF829-DOMAIN-CONTAINING PROTEIN"/>
    <property type="match status" value="1"/>
</dbReference>
<comment type="caution">
    <text evidence="2">The sequence shown here is derived from an EMBL/GenBank/DDBJ whole genome shotgun (WGS) entry which is preliminary data.</text>
</comment>
<organism evidence="2 3">
    <name type="scientific">Clonostachys solani</name>
    <dbReference type="NCBI Taxonomy" id="160281"/>
    <lineage>
        <taxon>Eukaryota</taxon>
        <taxon>Fungi</taxon>
        <taxon>Dikarya</taxon>
        <taxon>Ascomycota</taxon>
        <taxon>Pezizomycotina</taxon>
        <taxon>Sordariomycetes</taxon>
        <taxon>Hypocreomycetidae</taxon>
        <taxon>Hypocreales</taxon>
        <taxon>Bionectriaceae</taxon>
        <taxon>Clonostachys</taxon>
    </lineage>
</organism>
<dbReference type="InterPro" id="IPR008547">
    <property type="entry name" value="DUF829_TMEM53"/>
</dbReference>
<dbReference type="SUPFAM" id="SSF53474">
    <property type="entry name" value="alpha/beta-Hydrolases"/>
    <property type="match status" value="1"/>
</dbReference>
<dbReference type="EMBL" id="CABFOC020000069">
    <property type="protein sequence ID" value="CAH0056998.1"/>
    <property type="molecule type" value="Genomic_DNA"/>
</dbReference>
<keyword evidence="3" id="KW-1185">Reference proteome</keyword>
<feature type="transmembrane region" description="Helical" evidence="1">
    <location>
        <begin position="172"/>
        <end position="191"/>
    </location>
</feature>
<name>A0A9N9ZKL1_9HYPO</name>
<gene>
    <name evidence="2" type="ORF">CSOL1703_00018236</name>
</gene>
<reference evidence="2 3" key="2">
    <citation type="submission" date="2021-10" db="EMBL/GenBank/DDBJ databases">
        <authorList>
            <person name="Piombo E."/>
        </authorList>
    </citation>
    <scope>NUCLEOTIDE SEQUENCE [LARGE SCALE GENOMIC DNA]</scope>
</reference>
<dbReference type="Proteomes" id="UP000775872">
    <property type="component" value="Unassembled WGS sequence"/>
</dbReference>
<evidence type="ECO:0008006" key="4">
    <source>
        <dbReference type="Google" id="ProtNLM"/>
    </source>
</evidence>
<evidence type="ECO:0000256" key="1">
    <source>
        <dbReference type="SAM" id="Phobius"/>
    </source>
</evidence>
<dbReference type="OrthoDB" id="77878at2759"/>
<keyword evidence="1" id="KW-0812">Transmembrane</keyword>
<evidence type="ECO:0000313" key="3">
    <source>
        <dbReference type="Proteomes" id="UP000775872"/>
    </source>
</evidence>
<protein>
    <recommendedName>
        <fullName evidence="4">Indole-diterpene biosynthesis protein PaxU</fullName>
    </recommendedName>
</protein>
<dbReference type="Pfam" id="PF05705">
    <property type="entry name" value="DUF829"/>
    <property type="match status" value="1"/>
</dbReference>
<dbReference type="InterPro" id="IPR029058">
    <property type="entry name" value="AB_hydrolase_fold"/>
</dbReference>
<proteinExistence type="predicted"/>
<dbReference type="PANTHER" id="PTHR12265">
    <property type="entry name" value="TRANSMEMBRANE PROTEIN 53"/>
    <property type="match status" value="1"/>
</dbReference>